<dbReference type="GO" id="GO:0016740">
    <property type="term" value="F:transferase activity"/>
    <property type="evidence" value="ECO:0007669"/>
    <property type="project" value="UniProtKB-KW"/>
</dbReference>
<dbReference type="Proteomes" id="UP000320176">
    <property type="component" value="Unassembled WGS sequence"/>
</dbReference>
<dbReference type="OrthoDB" id="9780777at2"/>
<dbReference type="InterPro" id="IPR038152">
    <property type="entry name" value="Carbam_trans_C_sf"/>
</dbReference>
<reference evidence="4 5" key="1">
    <citation type="submission" date="2019-02" db="EMBL/GenBank/DDBJ databases">
        <title>Deep-cultivation of Planctomycetes and their phenomic and genomic characterization uncovers novel biology.</title>
        <authorList>
            <person name="Wiegand S."/>
            <person name="Jogler M."/>
            <person name="Boedeker C."/>
            <person name="Pinto D."/>
            <person name="Vollmers J."/>
            <person name="Rivas-Marin E."/>
            <person name="Kohn T."/>
            <person name="Peeters S.H."/>
            <person name="Heuer A."/>
            <person name="Rast P."/>
            <person name="Oberbeckmann S."/>
            <person name="Bunk B."/>
            <person name="Jeske O."/>
            <person name="Meyerdierks A."/>
            <person name="Storesund J.E."/>
            <person name="Kallscheuer N."/>
            <person name="Luecker S."/>
            <person name="Lage O.M."/>
            <person name="Pohl T."/>
            <person name="Merkel B.J."/>
            <person name="Hornburger P."/>
            <person name="Mueller R.-W."/>
            <person name="Bruemmer F."/>
            <person name="Labrenz M."/>
            <person name="Spormann A.M."/>
            <person name="Op Den Camp H."/>
            <person name="Overmann J."/>
            <person name="Amann R."/>
            <person name="Jetten M.S.M."/>
            <person name="Mascher T."/>
            <person name="Medema M.H."/>
            <person name="Devos D.P."/>
            <person name="Kaster A.-K."/>
            <person name="Ovreas L."/>
            <person name="Rohde M."/>
            <person name="Galperin M.Y."/>
            <person name="Jogler C."/>
        </authorList>
    </citation>
    <scope>NUCLEOTIDE SEQUENCE [LARGE SCALE GENOMIC DNA]</scope>
    <source>
        <strain evidence="4 5">Pla52n</strain>
    </source>
</reference>
<evidence type="ECO:0000313" key="4">
    <source>
        <dbReference type="EMBL" id="TWU04473.1"/>
    </source>
</evidence>
<dbReference type="EC" id="2.1.3.12" evidence="4"/>
<dbReference type="Pfam" id="PF16861">
    <property type="entry name" value="Carbam_trans_C"/>
    <property type="match status" value="1"/>
</dbReference>
<dbReference type="PANTHER" id="PTHR34847">
    <property type="entry name" value="NODULATION PROTEIN U"/>
    <property type="match status" value="1"/>
</dbReference>
<dbReference type="CDD" id="cd24033">
    <property type="entry name" value="ASKHA_NBD_NodU_CmcH-like_N"/>
    <property type="match status" value="1"/>
</dbReference>
<dbReference type="SUPFAM" id="SSF53067">
    <property type="entry name" value="Actin-like ATPase domain"/>
    <property type="match status" value="1"/>
</dbReference>
<evidence type="ECO:0000259" key="2">
    <source>
        <dbReference type="Pfam" id="PF02543"/>
    </source>
</evidence>
<evidence type="ECO:0000256" key="1">
    <source>
        <dbReference type="ARBA" id="ARBA00006129"/>
    </source>
</evidence>
<evidence type="ECO:0000259" key="3">
    <source>
        <dbReference type="Pfam" id="PF16861"/>
    </source>
</evidence>
<dbReference type="InterPro" id="IPR043129">
    <property type="entry name" value="ATPase_NBD"/>
</dbReference>
<sequence>MRSSVANQTRPSSSLLKRSVAKLLQPVIGTIAHSYGLHTLQSRVSQATLDRAKKKLEHGEQLRIVGLGCGGHNTGVGLVTADRDTGIRVICNHEEERFVGQKHCKDFPEFSFQQMQVDLQDLQCDLGAIDGFVCTWDYVNFFSNLCGHIVGELPGSLTLLRREASPTFSTRDIGRIFRAPQSLAKQVSRQKNAPQAHPIICLRHHDSHAFSAYGLSPFAQDGHPTLVAVIDGTGDDGSISLYRADQSGLHRFYSNKNIFDSIGQMFLYISSCQGGWAPLSSEGRYMGAAAWGNGDRMTNPYYRMLREVFSFGRDGDVRLNPRLANWHRGGSLRPLNRALIDILGDPILPSQMWNPDHVLNVDEIQHAEITQDRVDKAAATQLVFEDAMFHVLDFGIRRSGAQRVVLAGGTALNCVASMRLMEHFDSAWFQRYTKLSGPLQMWVPPFPGDAGLPVGAAYHFACLAGAPMNRPEGRLAHPFLCGHAASENDINVALALSIDDIGSEPFGNIHSQDSLDRVSDLMAYIVAHGGVIGLYQGAAESGPRALGHRSILADPTSSDTLHVLNERVKHRERIRPLAPMVTLDAAKELFELSDGAAADDYDAYSYMVMTTRALPIARKLIPAVIHHDGTARIQIVREHNNPLVHAYLRAMGRRTGVEASVNTSLNVGTPIVQTPSQALEALRRSMGMHCLIMISDSGACWITWHLKVQGYKDGGQQLRQWIHQWQEFPMVQSRVLHFRVTRPATAA</sequence>
<protein>
    <submittedName>
        <fullName evidence="4">Decarbamoylnovobiocin carbamoyltransferase</fullName>
        <ecNumber evidence="4">2.1.3.12</ecNumber>
    </submittedName>
</protein>
<keyword evidence="4" id="KW-0808">Transferase</keyword>
<dbReference type="InterPro" id="IPR051338">
    <property type="entry name" value="NodU/CmcH_Carbamoyltrnsfr"/>
</dbReference>
<accession>A0A5C6AX05</accession>
<feature type="domain" description="Carbamoyltransferase C-terminal" evidence="3">
    <location>
        <begin position="525"/>
        <end position="693"/>
    </location>
</feature>
<organism evidence="4 5">
    <name type="scientific">Stieleria varia</name>
    <dbReference type="NCBI Taxonomy" id="2528005"/>
    <lineage>
        <taxon>Bacteria</taxon>
        <taxon>Pseudomonadati</taxon>
        <taxon>Planctomycetota</taxon>
        <taxon>Planctomycetia</taxon>
        <taxon>Pirellulales</taxon>
        <taxon>Pirellulaceae</taxon>
        <taxon>Stieleria</taxon>
    </lineage>
</organism>
<proteinExistence type="inferred from homology"/>
<name>A0A5C6AX05_9BACT</name>
<feature type="domain" description="Carbamoyltransferase" evidence="2">
    <location>
        <begin position="64"/>
        <end position="457"/>
    </location>
</feature>
<dbReference type="PANTHER" id="PTHR34847:SF1">
    <property type="entry name" value="NODULATION PROTEIN U"/>
    <property type="match status" value="1"/>
</dbReference>
<comment type="caution">
    <text evidence="4">The sequence shown here is derived from an EMBL/GenBank/DDBJ whole genome shotgun (WGS) entry which is preliminary data.</text>
</comment>
<comment type="similarity">
    <text evidence="1">Belongs to the NodU/CmcH family.</text>
</comment>
<dbReference type="InterPro" id="IPR003696">
    <property type="entry name" value="Carbtransf_dom"/>
</dbReference>
<dbReference type="AlphaFoldDB" id="A0A5C6AX05"/>
<dbReference type="Pfam" id="PF02543">
    <property type="entry name" value="Carbam_trans_N"/>
    <property type="match status" value="1"/>
</dbReference>
<keyword evidence="5" id="KW-1185">Reference proteome</keyword>
<dbReference type="Gene3D" id="3.90.870.20">
    <property type="entry name" value="Carbamoyltransferase, C-terminal domain"/>
    <property type="match status" value="1"/>
</dbReference>
<dbReference type="EMBL" id="SJPN01000003">
    <property type="protein sequence ID" value="TWU04473.1"/>
    <property type="molecule type" value="Genomic_DNA"/>
</dbReference>
<gene>
    <name evidence="4" type="primary">novN_1</name>
    <name evidence="4" type="ORF">Pla52n_25140</name>
</gene>
<dbReference type="InterPro" id="IPR031730">
    <property type="entry name" value="Carbam_trans_C"/>
</dbReference>
<evidence type="ECO:0000313" key="5">
    <source>
        <dbReference type="Proteomes" id="UP000320176"/>
    </source>
</evidence>
<dbReference type="Gene3D" id="3.30.420.40">
    <property type="match status" value="2"/>
</dbReference>